<proteinExistence type="predicted"/>
<name>A0A2Y8R2B4_ECOLX</name>
<evidence type="ECO:0000313" key="1">
    <source>
        <dbReference type="EMBL" id="SQD04404.1"/>
    </source>
</evidence>
<organism evidence="1 2">
    <name type="scientific">Escherichia coli</name>
    <dbReference type="NCBI Taxonomy" id="562"/>
    <lineage>
        <taxon>Bacteria</taxon>
        <taxon>Pseudomonadati</taxon>
        <taxon>Pseudomonadota</taxon>
        <taxon>Gammaproteobacteria</taxon>
        <taxon>Enterobacterales</taxon>
        <taxon>Enterobacteriaceae</taxon>
        <taxon>Escherichia</taxon>
    </lineage>
</organism>
<sequence length="33" mass="3708">MSSDEHADEYSRYIVDGAAVAEMKGIIERHQAK</sequence>
<accession>A0A2Y8R2B4</accession>
<dbReference type="EMBL" id="UARW01000010">
    <property type="protein sequence ID" value="SQD04404.1"/>
    <property type="molecule type" value="Genomic_DNA"/>
</dbReference>
<protein>
    <submittedName>
        <fullName evidence="1">Copper homeostasis protein</fullName>
    </submittedName>
</protein>
<dbReference type="AlphaFoldDB" id="A0A2Y8R2B4"/>
<evidence type="ECO:0000313" key="2">
    <source>
        <dbReference type="Proteomes" id="UP000250991"/>
    </source>
</evidence>
<reference evidence="1 2" key="1">
    <citation type="submission" date="2018-06" db="EMBL/GenBank/DDBJ databases">
        <authorList>
            <consortium name="Pathogen Informatics"/>
            <person name="Doyle S."/>
        </authorList>
    </citation>
    <scope>NUCLEOTIDE SEQUENCE [LARGE SCALE GENOMIC DNA]</scope>
    <source>
        <strain evidence="1 2">NCTC8009</strain>
    </source>
</reference>
<gene>
    <name evidence="1" type="primary">cutC_1</name>
    <name evidence="1" type="ORF">NCTC8009_04919</name>
</gene>
<dbReference type="Proteomes" id="UP000250991">
    <property type="component" value="Unassembled WGS sequence"/>
</dbReference>